<dbReference type="PANTHER" id="PTHR48111:SF22">
    <property type="entry name" value="REGULATOR OF RPOS"/>
    <property type="match status" value="1"/>
</dbReference>
<proteinExistence type="predicted"/>
<dbReference type="CDD" id="cd00383">
    <property type="entry name" value="trans_reg_C"/>
    <property type="match status" value="1"/>
</dbReference>
<keyword evidence="5" id="KW-0804">Transcription</keyword>
<keyword evidence="4 7" id="KW-0238">DNA-binding</keyword>
<dbReference type="RefSeq" id="WP_139607550.1">
    <property type="nucleotide sequence ID" value="NZ_VDCQ01000100.1"/>
</dbReference>
<keyword evidence="2" id="KW-0902">Two-component regulatory system</keyword>
<evidence type="ECO:0000259" key="8">
    <source>
        <dbReference type="PROSITE" id="PS50110"/>
    </source>
</evidence>
<dbReference type="PROSITE" id="PS50110">
    <property type="entry name" value="RESPONSE_REGULATORY"/>
    <property type="match status" value="1"/>
</dbReference>
<dbReference type="GO" id="GO:0000976">
    <property type="term" value="F:transcription cis-regulatory region binding"/>
    <property type="evidence" value="ECO:0007669"/>
    <property type="project" value="TreeGrafter"/>
</dbReference>
<dbReference type="InterPro" id="IPR001789">
    <property type="entry name" value="Sig_transdc_resp-reg_receiver"/>
</dbReference>
<dbReference type="SMART" id="SM00862">
    <property type="entry name" value="Trans_reg_C"/>
    <property type="match status" value="1"/>
</dbReference>
<accession>A0A5C4SWQ9</accession>
<keyword evidence="11" id="KW-1185">Reference proteome</keyword>
<protein>
    <submittedName>
        <fullName evidence="10">Response regulator transcription factor</fullName>
    </submittedName>
</protein>
<organism evidence="10 11">
    <name type="scientific">Paenibacillus hemerocallicola</name>
    <dbReference type="NCBI Taxonomy" id="1172614"/>
    <lineage>
        <taxon>Bacteria</taxon>
        <taxon>Bacillati</taxon>
        <taxon>Bacillota</taxon>
        <taxon>Bacilli</taxon>
        <taxon>Bacillales</taxon>
        <taxon>Paenibacillaceae</taxon>
        <taxon>Paenibacillus</taxon>
    </lineage>
</organism>
<gene>
    <name evidence="10" type="ORF">FE784_38245</name>
</gene>
<dbReference type="InterPro" id="IPR016032">
    <property type="entry name" value="Sig_transdc_resp-reg_C-effctor"/>
</dbReference>
<dbReference type="AlphaFoldDB" id="A0A5C4SWQ9"/>
<name>A0A5C4SWQ9_9BACL</name>
<evidence type="ECO:0000256" key="5">
    <source>
        <dbReference type="ARBA" id="ARBA00023163"/>
    </source>
</evidence>
<dbReference type="FunFam" id="3.40.50.2300:FF:000001">
    <property type="entry name" value="DNA-binding response regulator PhoB"/>
    <property type="match status" value="1"/>
</dbReference>
<dbReference type="Proteomes" id="UP000307943">
    <property type="component" value="Unassembled WGS sequence"/>
</dbReference>
<dbReference type="Gene3D" id="6.10.250.690">
    <property type="match status" value="1"/>
</dbReference>
<evidence type="ECO:0000313" key="10">
    <source>
        <dbReference type="EMBL" id="TNJ58064.1"/>
    </source>
</evidence>
<dbReference type="PANTHER" id="PTHR48111">
    <property type="entry name" value="REGULATOR OF RPOS"/>
    <property type="match status" value="1"/>
</dbReference>
<dbReference type="CDD" id="cd19935">
    <property type="entry name" value="REC_OmpR_CusR-like"/>
    <property type="match status" value="1"/>
</dbReference>
<evidence type="ECO:0000256" key="1">
    <source>
        <dbReference type="ARBA" id="ARBA00022553"/>
    </source>
</evidence>
<dbReference type="Gene3D" id="3.40.50.2300">
    <property type="match status" value="1"/>
</dbReference>
<dbReference type="EMBL" id="VDCQ01000100">
    <property type="protein sequence ID" value="TNJ58064.1"/>
    <property type="molecule type" value="Genomic_DNA"/>
</dbReference>
<evidence type="ECO:0000259" key="9">
    <source>
        <dbReference type="PROSITE" id="PS51755"/>
    </source>
</evidence>
<dbReference type="GO" id="GO:0005829">
    <property type="term" value="C:cytosol"/>
    <property type="evidence" value="ECO:0007669"/>
    <property type="project" value="TreeGrafter"/>
</dbReference>
<dbReference type="SUPFAM" id="SSF52172">
    <property type="entry name" value="CheY-like"/>
    <property type="match status" value="1"/>
</dbReference>
<keyword evidence="3" id="KW-0805">Transcription regulation</keyword>
<dbReference type="Pfam" id="PF00486">
    <property type="entry name" value="Trans_reg_C"/>
    <property type="match status" value="1"/>
</dbReference>
<evidence type="ECO:0000256" key="6">
    <source>
        <dbReference type="PROSITE-ProRule" id="PRU00169"/>
    </source>
</evidence>
<dbReference type="PROSITE" id="PS51755">
    <property type="entry name" value="OMPR_PHOB"/>
    <property type="match status" value="1"/>
</dbReference>
<dbReference type="Pfam" id="PF00072">
    <property type="entry name" value="Response_reg"/>
    <property type="match status" value="1"/>
</dbReference>
<feature type="domain" description="OmpR/PhoB-type" evidence="9">
    <location>
        <begin position="128"/>
        <end position="226"/>
    </location>
</feature>
<dbReference type="InterPro" id="IPR039420">
    <property type="entry name" value="WalR-like"/>
</dbReference>
<dbReference type="OrthoDB" id="9790442at2"/>
<dbReference type="InterPro" id="IPR001867">
    <property type="entry name" value="OmpR/PhoB-type_DNA-bd"/>
</dbReference>
<reference evidence="10 11" key="1">
    <citation type="submission" date="2019-05" db="EMBL/GenBank/DDBJ databases">
        <title>We sequenced the genome of Paenibacillus hemerocallicola KCTC 33185 for further insight into its adaptation and study the phylogeny of Paenibacillus.</title>
        <authorList>
            <person name="Narsing Rao M.P."/>
        </authorList>
    </citation>
    <scope>NUCLEOTIDE SEQUENCE [LARGE SCALE GENOMIC DNA]</scope>
    <source>
        <strain evidence="10 11">KCTC 33185</strain>
    </source>
</reference>
<dbReference type="GO" id="GO:0006355">
    <property type="term" value="P:regulation of DNA-templated transcription"/>
    <property type="evidence" value="ECO:0007669"/>
    <property type="project" value="InterPro"/>
</dbReference>
<dbReference type="SMART" id="SM00448">
    <property type="entry name" value="REC"/>
    <property type="match status" value="1"/>
</dbReference>
<evidence type="ECO:0000256" key="2">
    <source>
        <dbReference type="ARBA" id="ARBA00023012"/>
    </source>
</evidence>
<dbReference type="InterPro" id="IPR011006">
    <property type="entry name" value="CheY-like_superfamily"/>
</dbReference>
<dbReference type="InterPro" id="IPR036388">
    <property type="entry name" value="WH-like_DNA-bd_sf"/>
</dbReference>
<dbReference type="GO" id="GO:0032993">
    <property type="term" value="C:protein-DNA complex"/>
    <property type="evidence" value="ECO:0007669"/>
    <property type="project" value="TreeGrafter"/>
</dbReference>
<dbReference type="Gene3D" id="1.10.10.10">
    <property type="entry name" value="Winged helix-like DNA-binding domain superfamily/Winged helix DNA-binding domain"/>
    <property type="match status" value="1"/>
</dbReference>
<feature type="DNA-binding region" description="OmpR/PhoB-type" evidence="7">
    <location>
        <begin position="128"/>
        <end position="226"/>
    </location>
</feature>
<evidence type="ECO:0000256" key="3">
    <source>
        <dbReference type="ARBA" id="ARBA00023015"/>
    </source>
</evidence>
<comment type="caution">
    <text evidence="10">The sequence shown here is derived from an EMBL/GenBank/DDBJ whole genome shotgun (WGS) entry which is preliminary data.</text>
</comment>
<keyword evidence="1 6" id="KW-0597">Phosphoprotein</keyword>
<dbReference type="FunFam" id="1.10.10.10:FF:000005">
    <property type="entry name" value="Two-component system response regulator"/>
    <property type="match status" value="1"/>
</dbReference>
<evidence type="ECO:0000256" key="4">
    <source>
        <dbReference type="ARBA" id="ARBA00023125"/>
    </source>
</evidence>
<feature type="domain" description="Response regulatory" evidence="8">
    <location>
        <begin position="3"/>
        <end position="116"/>
    </location>
</feature>
<evidence type="ECO:0000256" key="7">
    <source>
        <dbReference type="PROSITE-ProRule" id="PRU01091"/>
    </source>
</evidence>
<evidence type="ECO:0000313" key="11">
    <source>
        <dbReference type="Proteomes" id="UP000307943"/>
    </source>
</evidence>
<feature type="modified residue" description="4-aspartylphosphate" evidence="6">
    <location>
        <position position="52"/>
    </location>
</feature>
<sequence>MNTILLIEDEKHLSRFIELELRNESFAVTVAHDGKTGLELALKEDWGAILLDLMLPGIDGLEVCRRIRMVKKTPILMLTARDSVTDKVSGLDSGADDYIPKPFAIEELLARIRVVFRRREDSVGEQSGSLIAFQDLSVNLDSRIVSKGSESIELTKREYDLLVAFMNNPNRVMTRETLLDKVWGFEAVVDTNVVDVYVRYLRNKIDSPGESSYIQTQRGIGYVMRR</sequence>
<dbReference type="SUPFAM" id="SSF46894">
    <property type="entry name" value="C-terminal effector domain of the bipartite response regulators"/>
    <property type="match status" value="1"/>
</dbReference>
<dbReference type="GO" id="GO:0000156">
    <property type="term" value="F:phosphorelay response regulator activity"/>
    <property type="evidence" value="ECO:0007669"/>
    <property type="project" value="TreeGrafter"/>
</dbReference>